<comment type="caution">
    <text evidence="3">The sequence shown here is derived from an EMBL/GenBank/DDBJ whole genome shotgun (WGS) entry which is preliminary data.</text>
</comment>
<dbReference type="Gene3D" id="3.10.310.50">
    <property type="match status" value="1"/>
</dbReference>
<dbReference type="EMBL" id="BSOO01000008">
    <property type="protein sequence ID" value="GLR47409.1"/>
    <property type="molecule type" value="Genomic_DNA"/>
</dbReference>
<gene>
    <name evidence="3" type="ORF">GCM10007925_11200</name>
</gene>
<keyword evidence="1" id="KW-0732">Signal</keyword>
<feature type="signal peptide" evidence="1">
    <location>
        <begin position="1"/>
        <end position="21"/>
    </location>
</feature>
<feature type="domain" description="TPM" evidence="2">
    <location>
        <begin position="48"/>
        <end position="153"/>
    </location>
</feature>
<evidence type="ECO:0000256" key="1">
    <source>
        <dbReference type="SAM" id="SignalP"/>
    </source>
</evidence>
<evidence type="ECO:0000313" key="4">
    <source>
        <dbReference type="Proteomes" id="UP001156703"/>
    </source>
</evidence>
<dbReference type="Pfam" id="PF04536">
    <property type="entry name" value="TPM_phosphatase"/>
    <property type="match status" value="1"/>
</dbReference>
<proteinExistence type="predicted"/>
<protein>
    <recommendedName>
        <fullName evidence="2">TPM domain-containing protein</fullName>
    </recommendedName>
</protein>
<accession>A0ABQ5Z9F1</accession>
<sequence length="158" mass="15935">MRALVLVALAAGLLACGKGPAGETLREADPTGAQAAPRVVKVQAKGRVIDTAQVLSPAEEQAIAARIAGGRSIFVVTLVPAGGDSMERIGWAVSNSSAANRPLLLLVDPRQAAVRIEGELAPEKKAAVASAMQADLKAGKAAAAIGRGLDVLGQDIGQ</sequence>
<feature type="chain" id="PRO_5045987503" description="TPM domain-containing protein" evidence="1">
    <location>
        <begin position="22"/>
        <end position="158"/>
    </location>
</feature>
<dbReference type="RefSeq" id="WP_037504295.1">
    <property type="nucleotide sequence ID" value="NZ_BSOO01000008.1"/>
</dbReference>
<organism evidence="3 4">
    <name type="scientific">Sphingomonas astaxanthinifaciens DSM 22298</name>
    <dbReference type="NCBI Taxonomy" id="1123267"/>
    <lineage>
        <taxon>Bacteria</taxon>
        <taxon>Pseudomonadati</taxon>
        <taxon>Pseudomonadota</taxon>
        <taxon>Alphaproteobacteria</taxon>
        <taxon>Sphingomonadales</taxon>
        <taxon>Sphingomonadaceae</taxon>
        <taxon>Sphingomonas</taxon>
    </lineage>
</organism>
<dbReference type="InterPro" id="IPR007621">
    <property type="entry name" value="TPM_dom"/>
</dbReference>
<keyword evidence="4" id="KW-1185">Reference proteome</keyword>
<evidence type="ECO:0000259" key="2">
    <source>
        <dbReference type="Pfam" id="PF04536"/>
    </source>
</evidence>
<name>A0ABQ5Z9F1_9SPHN</name>
<dbReference type="Proteomes" id="UP001156703">
    <property type="component" value="Unassembled WGS sequence"/>
</dbReference>
<dbReference type="PROSITE" id="PS51257">
    <property type="entry name" value="PROKAR_LIPOPROTEIN"/>
    <property type="match status" value="1"/>
</dbReference>
<reference evidence="4" key="1">
    <citation type="journal article" date="2019" name="Int. J. Syst. Evol. Microbiol.">
        <title>The Global Catalogue of Microorganisms (GCM) 10K type strain sequencing project: providing services to taxonomists for standard genome sequencing and annotation.</title>
        <authorList>
            <consortium name="The Broad Institute Genomics Platform"/>
            <consortium name="The Broad Institute Genome Sequencing Center for Infectious Disease"/>
            <person name="Wu L."/>
            <person name="Ma J."/>
        </authorList>
    </citation>
    <scope>NUCLEOTIDE SEQUENCE [LARGE SCALE GENOMIC DNA]</scope>
    <source>
        <strain evidence="4">NBRC 102146</strain>
    </source>
</reference>
<evidence type="ECO:0000313" key="3">
    <source>
        <dbReference type="EMBL" id="GLR47409.1"/>
    </source>
</evidence>